<dbReference type="EMBL" id="GGMS01000769">
    <property type="protein sequence ID" value="MBY69972.1"/>
    <property type="molecule type" value="Transcribed_RNA"/>
</dbReference>
<evidence type="ECO:0000313" key="3">
    <source>
        <dbReference type="EMBL" id="MBY69972.1"/>
    </source>
</evidence>
<feature type="coiled-coil region" evidence="1">
    <location>
        <begin position="64"/>
        <end position="105"/>
    </location>
</feature>
<name>A0A2S2PYH8_9HEMI</name>
<proteinExistence type="predicted"/>
<feature type="region of interest" description="Disordered" evidence="2">
    <location>
        <begin position="1"/>
        <end position="31"/>
    </location>
</feature>
<feature type="compositionally biased region" description="Basic residues" evidence="2">
    <location>
        <begin position="138"/>
        <end position="148"/>
    </location>
</feature>
<feature type="region of interest" description="Disordered" evidence="2">
    <location>
        <begin position="111"/>
        <end position="154"/>
    </location>
</feature>
<protein>
    <submittedName>
        <fullName evidence="3">Uncharacterized protein</fullName>
    </submittedName>
</protein>
<organism evidence="3">
    <name type="scientific">Sipha flava</name>
    <name type="common">yellow sugarcane aphid</name>
    <dbReference type="NCBI Taxonomy" id="143950"/>
    <lineage>
        <taxon>Eukaryota</taxon>
        <taxon>Metazoa</taxon>
        <taxon>Ecdysozoa</taxon>
        <taxon>Arthropoda</taxon>
        <taxon>Hexapoda</taxon>
        <taxon>Insecta</taxon>
        <taxon>Pterygota</taxon>
        <taxon>Neoptera</taxon>
        <taxon>Paraneoptera</taxon>
        <taxon>Hemiptera</taxon>
        <taxon>Sternorrhyncha</taxon>
        <taxon>Aphidomorpha</taxon>
        <taxon>Aphidoidea</taxon>
        <taxon>Aphididae</taxon>
        <taxon>Sipha</taxon>
    </lineage>
</organism>
<reference evidence="3" key="1">
    <citation type="submission" date="2018-04" db="EMBL/GenBank/DDBJ databases">
        <title>Transcriptome assembly of Sipha flava.</title>
        <authorList>
            <person name="Scully E.D."/>
            <person name="Geib S.M."/>
            <person name="Palmer N.A."/>
            <person name="Koch K."/>
            <person name="Bradshaw J."/>
            <person name="Heng-Moss T."/>
            <person name="Sarath G."/>
        </authorList>
    </citation>
    <scope>NUCLEOTIDE SEQUENCE</scope>
</reference>
<evidence type="ECO:0000256" key="2">
    <source>
        <dbReference type="SAM" id="MobiDB-lite"/>
    </source>
</evidence>
<gene>
    <name evidence="3" type="ORF">g.13212</name>
</gene>
<accession>A0A2S2PYH8</accession>
<feature type="compositionally biased region" description="Basic and acidic residues" evidence="2">
    <location>
        <begin position="111"/>
        <end position="123"/>
    </location>
</feature>
<sequence length="242" mass="27433">MGEVAMEEAERTGTKKRRVASEESIVSEENKGKRISVLGLEQIRRLGALISGQRENKRLTITAATEMEEAMAKLEEAILKLGEENARLEGSLEENRRNLAEVLKAGFSPMGEDKEREVEKETEVEVEIEVDGGAPPTKIKRKRRRKKENKAGELPAKLVRMKDLKVCEELPVARSEKDTNQFTTVVCRRVVKADRESEDRKKEALRKKELPKSFIVRGGEKGLGEVKKSLWSEIVGRWVLPR</sequence>
<keyword evidence="1" id="KW-0175">Coiled coil</keyword>
<evidence type="ECO:0000256" key="1">
    <source>
        <dbReference type="SAM" id="Coils"/>
    </source>
</evidence>
<dbReference type="AlphaFoldDB" id="A0A2S2PYH8"/>